<sequence length="125" mass="15240">MVAENKVAMNQFSEQCKQITGQQMQFIQNYYQFLVLNKKEKEKVEDNKDENKNNEETQQVKQQDEYMSSRTRNIGENDLVYNRLSEEIEQLDQQLIYDCQFCPKLFKNNVHLYWHTCQKHYEENQ</sequence>
<feature type="compositionally biased region" description="Basic and acidic residues" evidence="2">
    <location>
        <begin position="42"/>
        <end position="55"/>
    </location>
</feature>
<protein>
    <recommendedName>
        <fullName evidence="3">C2H2-type domain-containing protein</fullName>
    </recommendedName>
</protein>
<keyword evidence="5" id="KW-1185">Reference proteome</keyword>
<dbReference type="InParanoid" id="A0CTN3"/>
<evidence type="ECO:0000259" key="3">
    <source>
        <dbReference type="PROSITE" id="PS50157"/>
    </source>
</evidence>
<dbReference type="EMBL" id="CT868174">
    <property type="protein sequence ID" value="CAK74150.1"/>
    <property type="molecule type" value="Genomic_DNA"/>
</dbReference>
<name>A0CTN3_PARTE</name>
<keyword evidence="1" id="KW-0479">Metal-binding</keyword>
<dbReference type="InterPro" id="IPR013087">
    <property type="entry name" value="Znf_C2H2_type"/>
</dbReference>
<proteinExistence type="predicted"/>
<dbReference type="HOGENOM" id="CLU_1996994_0_0_1"/>
<dbReference type="AlphaFoldDB" id="A0CTN3"/>
<dbReference type="GO" id="GO:0008270">
    <property type="term" value="F:zinc ion binding"/>
    <property type="evidence" value="ECO:0007669"/>
    <property type="project" value="UniProtKB-KW"/>
</dbReference>
<organism evidence="4 5">
    <name type="scientific">Paramecium tetraurelia</name>
    <dbReference type="NCBI Taxonomy" id="5888"/>
    <lineage>
        <taxon>Eukaryota</taxon>
        <taxon>Sar</taxon>
        <taxon>Alveolata</taxon>
        <taxon>Ciliophora</taxon>
        <taxon>Intramacronucleata</taxon>
        <taxon>Oligohymenophorea</taxon>
        <taxon>Peniculida</taxon>
        <taxon>Parameciidae</taxon>
        <taxon>Paramecium</taxon>
    </lineage>
</organism>
<evidence type="ECO:0000313" key="5">
    <source>
        <dbReference type="Proteomes" id="UP000000600"/>
    </source>
</evidence>
<dbReference type="PROSITE" id="PS00028">
    <property type="entry name" value="ZINC_FINGER_C2H2_1"/>
    <property type="match status" value="1"/>
</dbReference>
<dbReference type="OMA" id="LYWHTCQ"/>
<dbReference type="KEGG" id="ptm:GSPATT00010384001"/>
<evidence type="ECO:0000313" key="4">
    <source>
        <dbReference type="EMBL" id="CAK74150.1"/>
    </source>
</evidence>
<reference evidence="4 5" key="1">
    <citation type="journal article" date="2006" name="Nature">
        <title>Global trends of whole-genome duplications revealed by the ciliate Paramecium tetraurelia.</title>
        <authorList>
            <consortium name="Genoscope"/>
            <person name="Aury J.-M."/>
            <person name="Jaillon O."/>
            <person name="Duret L."/>
            <person name="Noel B."/>
            <person name="Jubin C."/>
            <person name="Porcel B.M."/>
            <person name="Segurens B."/>
            <person name="Daubin V."/>
            <person name="Anthouard V."/>
            <person name="Aiach N."/>
            <person name="Arnaiz O."/>
            <person name="Billaut A."/>
            <person name="Beisson J."/>
            <person name="Blanc I."/>
            <person name="Bouhouche K."/>
            <person name="Camara F."/>
            <person name="Duharcourt S."/>
            <person name="Guigo R."/>
            <person name="Gogendeau D."/>
            <person name="Katinka M."/>
            <person name="Keller A.-M."/>
            <person name="Kissmehl R."/>
            <person name="Klotz C."/>
            <person name="Koll F."/>
            <person name="Le Moue A."/>
            <person name="Lepere C."/>
            <person name="Malinsky S."/>
            <person name="Nowacki M."/>
            <person name="Nowak J.K."/>
            <person name="Plattner H."/>
            <person name="Poulain J."/>
            <person name="Ruiz F."/>
            <person name="Serrano V."/>
            <person name="Zagulski M."/>
            <person name="Dessen P."/>
            <person name="Betermier M."/>
            <person name="Weissenbach J."/>
            <person name="Scarpelli C."/>
            <person name="Schachter V."/>
            <person name="Sperling L."/>
            <person name="Meyer E."/>
            <person name="Cohen J."/>
            <person name="Wincker P."/>
        </authorList>
    </citation>
    <scope>NUCLEOTIDE SEQUENCE [LARGE SCALE GENOMIC DNA]</scope>
    <source>
        <strain evidence="4 5">Stock d4-2</strain>
    </source>
</reference>
<feature type="region of interest" description="Disordered" evidence="2">
    <location>
        <begin position="42"/>
        <end position="72"/>
    </location>
</feature>
<accession>A0CTN3</accession>
<dbReference type="PROSITE" id="PS50157">
    <property type="entry name" value="ZINC_FINGER_C2H2_2"/>
    <property type="match status" value="1"/>
</dbReference>
<keyword evidence="1" id="KW-0862">Zinc</keyword>
<gene>
    <name evidence="4" type="ORF">GSPATT00010384001</name>
</gene>
<dbReference type="RefSeq" id="XP_001441547.1">
    <property type="nucleotide sequence ID" value="XM_001441510.1"/>
</dbReference>
<keyword evidence="1" id="KW-0863">Zinc-finger</keyword>
<dbReference type="GeneID" id="5027332"/>
<dbReference type="OrthoDB" id="308020at2759"/>
<evidence type="ECO:0000256" key="2">
    <source>
        <dbReference type="SAM" id="MobiDB-lite"/>
    </source>
</evidence>
<feature type="compositionally biased region" description="Polar residues" evidence="2">
    <location>
        <begin position="57"/>
        <end position="72"/>
    </location>
</feature>
<feature type="domain" description="C2H2-type" evidence="3">
    <location>
        <begin position="97"/>
        <end position="125"/>
    </location>
</feature>
<evidence type="ECO:0000256" key="1">
    <source>
        <dbReference type="PROSITE-ProRule" id="PRU00042"/>
    </source>
</evidence>
<dbReference type="Proteomes" id="UP000000600">
    <property type="component" value="Unassembled WGS sequence"/>
</dbReference>